<reference evidence="1" key="2">
    <citation type="submission" date="2022-01" db="EMBL/GenBank/DDBJ databases">
        <authorList>
            <person name="Yamashiro T."/>
            <person name="Shiraishi A."/>
            <person name="Satake H."/>
            <person name="Nakayama K."/>
        </authorList>
    </citation>
    <scope>NUCLEOTIDE SEQUENCE</scope>
</reference>
<evidence type="ECO:0008006" key="3">
    <source>
        <dbReference type="Google" id="ProtNLM"/>
    </source>
</evidence>
<evidence type="ECO:0000313" key="2">
    <source>
        <dbReference type="Proteomes" id="UP001151760"/>
    </source>
</evidence>
<keyword evidence="2" id="KW-1185">Reference proteome</keyword>
<reference evidence="1" key="1">
    <citation type="journal article" date="2022" name="Int. J. Mol. Sci.">
        <title>Draft Genome of Tanacetum Coccineum: Genomic Comparison of Closely Related Tanacetum-Family Plants.</title>
        <authorList>
            <person name="Yamashiro T."/>
            <person name="Shiraishi A."/>
            <person name="Nakayama K."/>
            <person name="Satake H."/>
        </authorList>
    </citation>
    <scope>NUCLEOTIDE SEQUENCE</scope>
</reference>
<dbReference type="EMBL" id="BQNB010009398">
    <property type="protein sequence ID" value="GJS62971.1"/>
    <property type="molecule type" value="Genomic_DNA"/>
</dbReference>
<sequence length="341" mass="38024">MESLHLSFARTIEAGLFKGLNINNSVNVSHLFYADDAVFVGEWSDSNLSCIMNVLHCFSLTSGLKINIQKSHLLGVGVSHSTMVAASDSLGCSIMKLPFIYLGVPVGGNMASIKAWDVIIGKLKSRLSKWKINTLSIGGRFTLLKSVLGASPIYWMSIYKVPKAVLASMESLRRKFFFGILDKEKKISWIKWSKILSAKKHGGLGVSSYFGLNRALLFKWVWRFISQDGSLWARVISAIHGSNIQEHRLYPSSVWNSISREVRVLKNLGVDLISYCVMRMFSEGLSNSLRRPVRGGVESHQLSLLNEMVSSISLSNSEDRWVWNLNGSGLFRVCDIRKSVG</sequence>
<comment type="caution">
    <text evidence="1">The sequence shown here is derived from an EMBL/GenBank/DDBJ whole genome shotgun (WGS) entry which is preliminary data.</text>
</comment>
<accession>A0ABQ4XDS6</accession>
<evidence type="ECO:0000313" key="1">
    <source>
        <dbReference type="EMBL" id="GJS62971.1"/>
    </source>
</evidence>
<dbReference type="PANTHER" id="PTHR33116">
    <property type="entry name" value="REVERSE TRANSCRIPTASE ZINC-BINDING DOMAIN-CONTAINING PROTEIN-RELATED-RELATED"/>
    <property type="match status" value="1"/>
</dbReference>
<proteinExistence type="predicted"/>
<dbReference type="PANTHER" id="PTHR33116:SF78">
    <property type="entry name" value="OS12G0587133 PROTEIN"/>
    <property type="match status" value="1"/>
</dbReference>
<gene>
    <name evidence="1" type="ORF">Tco_0677535</name>
</gene>
<name>A0ABQ4XDS6_9ASTR</name>
<organism evidence="1 2">
    <name type="scientific">Tanacetum coccineum</name>
    <dbReference type="NCBI Taxonomy" id="301880"/>
    <lineage>
        <taxon>Eukaryota</taxon>
        <taxon>Viridiplantae</taxon>
        <taxon>Streptophyta</taxon>
        <taxon>Embryophyta</taxon>
        <taxon>Tracheophyta</taxon>
        <taxon>Spermatophyta</taxon>
        <taxon>Magnoliopsida</taxon>
        <taxon>eudicotyledons</taxon>
        <taxon>Gunneridae</taxon>
        <taxon>Pentapetalae</taxon>
        <taxon>asterids</taxon>
        <taxon>campanulids</taxon>
        <taxon>Asterales</taxon>
        <taxon>Asteraceae</taxon>
        <taxon>Asteroideae</taxon>
        <taxon>Anthemideae</taxon>
        <taxon>Anthemidinae</taxon>
        <taxon>Tanacetum</taxon>
    </lineage>
</organism>
<protein>
    <recommendedName>
        <fullName evidence="3">RNA-directed DNA polymerase, eukaryota, reverse transcriptase zinc-binding domain protein</fullName>
    </recommendedName>
</protein>
<dbReference type="Proteomes" id="UP001151760">
    <property type="component" value="Unassembled WGS sequence"/>
</dbReference>